<proteinExistence type="predicted"/>
<evidence type="ECO:0000256" key="1">
    <source>
        <dbReference type="SAM" id="MobiDB-lite"/>
    </source>
</evidence>
<reference evidence="2 3" key="2">
    <citation type="submission" date="2018-11" db="EMBL/GenBank/DDBJ databases">
        <authorList>
            <consortium name="Pathogen Informatics"/>
        </authorList>
    </citation>
    <scope>NUCLEOTIDE SEQUENCE [LARGE SCALE GENOMIC DNA]</scope>
</reference>
<protein>
    <submittedName>
        <fullName evidence="2 4">Uncharacterized protein</fullName>
    </submittedName>
</protein>
<reference evidence="4" key="1">
    <citation type="submission" date="2017-02" db="UniProtKB">
        <authorList>
            <consortium name="WormBaseParasite"/>
        </authorList>
    </citation>
    <scope>IDENTIFICATION</scope>
</reference>
<gene>
    <name evidence="2" type="ORF">TASK_LOCUS2957</name>
</gene>
<evidence type="ECO:0000313" key="2">
    <source>
        <dbReference type="EMBL" id="VDK26709.1"/>
    </source>
</evidence>
<feature type="region of interest" description="Disordered" evidence="1">
    <location>
        <begin position="85"/>
        <end position="106"/>
    </location>
</feature>
<dbReference type="STRING" id="60517.A0A0R3VZW2"/>
<feature type="compositionally biased region" description="Low complexity" evidence="1">
    <location>
        <begin position="86"/>
        <end position="96"/>
    </location>
</feature>
<dbReference type="AlphaFoldDB" id="A0A0R3VZW2"/>
<organism evidence="4">
    <name type="scientific">Taenia asiatica</name>
    <name type="common">Asian tapeworm</name>
    <dbReference type="NCBI Taxonomy" id="60517"/>
    <lineage>
        <taxon>Eukaryota</taxon>
        <taxon>Metazoa</taxon>
        <taxon>Spiralia</taxon>
        <taxon>Lophotrochozoa</taxon>
        <taxon>Platyhelminthes</taxon>
        <taxon>Cestoda</taxon>
        <taxon>Eucestoda</taxon>
        <taxon>Cyclophyllidea</taxon>
        <taxon>Taeniidae</taxon>
        <taxon>Taenia</taxon>
    </lineage>
</organism>
<accession>A0A0R3VZW2</accession>
<evidence type="ECO:0000313" key="3">
    <source>
        <dbReference type="Proteomes" id="UP000282613"/>
    </source>
</evidence>
<sequence>MSSGYGAYANGGRVSLFGSYRSLGVTSSPAAMNIAAASDLQTKPMTQVVEQWMPSFMDISRIMSETSAELAKSRLQNEELSFIAEQQKQQQRTPVPVRQPTPPAQSAPFLEDWRALQESLREVTSILRDFRQWLPTAVPSFAPPLPFPHAPHMPPAQPPAMLRPGDIFTLDYQQKAQLALSQLAAFQQQQQQMPRTMGGSCFLLPPPSYPPPTIPPHAASLDFRVPPVATGLLVPLTHYSFLGKRGPI</sequence>
<name>A0A0R3VZW2_TAEAS</name>
<dbReference type="WBParaSite" id="TASK_0000295601-mRNA-1">
    <property type="protein sequence ID" value="TASK_0000295601-mRNA-1"/>
    <property type="gene ID" value="TASK_0000295601"/>
</dbReference>
<evidence type="ECO:0000313" key="4">
    <source>
        <dbReference type="WBParaSite" id="TASK_0000295601-mRNA-1"/>
    </source>
</evidence>
<dbReference type="EMBL" id="UYRS01004324">
    <property type="protein sequence ID" value="VDK26709.1"/>
    <property type="molecule type" value="Genomic_DNA"/>
</dbReference>
<keyword evidence="3" id="KW-1185">Reference proteome</keyword>
<dbReference type="Proteomes" id="UP000282613">
    <property type="component" value="Unassembled WGS sequence"/>
</dbReference>